<dbReference type="InterPro" id="IPR011004">
    <property type="entry name" value="Trimer_LpxA-like_sf"/>
</dbReference>
<comment type="caution">
    <text evidence="5">The sequence shown here is derived from an EMBL/GenBank/DDBJ whole genome shotgun (WGS) entry which is preliminary data.</text>
</comment>
<reference evidence="5 6" key="1">
    <citation type="submission" date="2019-01" db="EMBL/GenBank/DDBJ databases">
        <title>Spirosoma flava sp. nov., a propanil-degrading bacterium isolated from herbicide-contaminated soil.</title>
        <authorList>
            <person name="Zhang L."/>
            <person name="Jiang J.-D."/>
        </authorList>
    </citation>
    <scope>NUCLEOTIDE SEQUENCE [LARGE SCALE GENOMIC DNA]</scope>
    <source>
        <strain evidence="5 6">TY50</strain>
    </source>
</reference>
<dbReference type="InterPro" id="IPR018357">
    <property type="entry name" value="Hexapep_transf_CS"/>
</dbReference>
<dbReference type="Proteomes" id="UP000290407">
    <property type="component" value="Unassembled WGS sequence"/>
</dbReference>
<sequence length="214" mass="23346">MRIFSVIRLGYRAVRFVRRRVRRWGGQQLTRLRFYINGATIGPGLKSYGIPIVDINEGCRLTIGHSLMLNNGMNHNRIGRQQPCLFIADLGGTIRIGDRVGMSGTALVCHRSIVIGNDVSIGGNTVIYDTDFHSLDARQRGTSADNALASTAPVHIGNQVFIGAHVTILKGVCIGDHAIIGAGAVVTRNVPPYELWAGNPARHIRSLQVPLIYE</sequence>
<name>A0A4Q2UJM9_9BACT</name>
<evidence type="ECO:0000256" key="2">
    <source>
        <dbReference type="ARBA" id="ARBA00022679"/>
    </source>
</evidence>
<dbReference type="RefSeq" id="WP_129601974.1">
    <property type="nucleotide sequence ID" value="NZ_SBLB01000003.1"/>
</dbReference>
<dbReference type="PANTHER" id="PTHR23416:SF23">
    <property type="entry name" value="ACETYLTRANSFERASE C18B11.09C-RELATED"/>
    <property type="match status" value="1"/>
</dbReference>
<evidence type="ECO:0000313" key="5">
    <source>
        <dbReference type="EMBL" id="RYC69697.1"/>
    </source>
</evidence>
<dbReference type="SUPFAM" id="SSF51161">
    <property type="entry name" value="Trimeric LpxA-like enzymes"/>
    <property type="match status" value="1"/>
</dbReference>
<keyword evidence="2 5" id="KW-0808">Transferase</keyword>
<keyword evidence="3" id="KW-0677">Repeat</keyword>
<keyword evidence="4 5" id="KW-0012">Acyltransferase</keyword>
<evidence type="ECO:0000256" key="1">
    <source>
        <dbReference type="ARBA" id="ARBA00007274"/>
    </source>
</evidence>
<keyword evidence="6" id="KW-1185">Reference proteome</keyword>
<dbReference type="Gene3D" id="2.160.10.10">
    <property type="entry name" value="Hexapeptide repeat proteins"/>
    <property type="match status" value="1"/>
</dbReference>
<dbReference type="CDD" id="cd04647">
    <property type="entry name" value="LbH_MAT_like"/>
    <property type="match status" value="1"/>
</dbReference>
<evidence type="ECO:0000256" key="4">
    <source>
        <dbReference type="ARBA" id="ARBA00023315"/>
    </source>
</evidence>
<protein>
    <submittedName>
        <fullName evidence="5">Acyltransferase</fullName>
    </submittedName>
</protein>
<evidence type="ECO:0000256" key="3">
    <source>
        <dbReference type="ARBA" id="ARBA00022737"/>
    </source>
</evidence>
<dbReference type="PANTHER" id="PTHR23416">
    <property type="entry name" value="SIALIC ACID SYNTHASE-RELATED"/>
    <property type="match status" value="1"/>
</dbReference>
<evidence type="ECO:0000313" key="6">
    <source>
        <dbReference type="Proteomes" id="UP000290407"/>
    </source>
</evidence>
<dbReference type="InterPro" id="IPR051159">
    <property type="entry name" value="Hexapeptide_acetyltransf"/>
</dbReference>
<dbReference type="AlphaFoldDB" id="A0A4Q2UJM9"/>
<proteinExistence type="inferred from homology"/>
<gene>
    <name evidence="5" type="ORF">EQG79_13950</name>
</gene>
<comment type="similarity">
    <text evidence="1">Belongs to the transferase hexapeptide repeat family.</text>
</comment>
<dbReference type="Pfam" id="PF00132">
    <property type="entry name" value="Hexapep"/>
    <property type="match status" value="1"/>
</dbReference>
<dbReference type="GO" id="GO:0008374">
    <property type="term" value="F:O-acyltransferase activity"/>
    <property type="evidence" value="ECO:0007669"/>
    <property type="project" value="TreeGrafter"/>
</dbReference>
<organism evidence="5 6">
    <name type="scientific">Spirosoma sordidisoli</name>
    <dbReference type="NCBI Taxonomy" id="2502893"/>
    <lineage>
        <taxon>Bacteria</taxon>
        <taxon>Pseudomonadati</taxon>
        <taxon>Bacteroidota</taxon>
        <taxon>Cytophagia</taxon>
        <taxon>Cytophagales</taxon>
        <taxon>Cytophagaceae</taxon>
        <taxon>Spirosoma</taxon>
    </lineage>
</organism>
<dbReference type="InterPro" id="IPR001451">
    <property type="entry name" value="Hexapep"/>
</dbReference>
<accession>A0A4Q2UJM9</accession>
<dbReference type="PROSITE" id="PS00101">
    <property type="entry name" value="HEXAPEP_TRANSFERASES"/>
    <property type="match status" value="1"/>
</dbReference>
<dbReference type="EMBL" id="SBLB01000003">
    <property type="protein sequence ID" value="RYC69697.1"/>
    <property type="molecule type" value="Genomic_DNA"/>
</dbReference>